<dbReference type="HAMAP" id="MF_01201">
    <property type="entry name" value="Ala_racemase"/>
    <property type="match status" value="1"/>
</dbReference>
<dbReference type="EMBL" id="BAAASX010000004">
    <property type="protein sequence ID" value="GAA2332649.1"/>
    <property type="molecule type" value="Genomic_DNA"/>
</dbReference>
<evidence type="ECO:0000256" key="4">
    <source>
        <dbReference type="HAMAP-Rule" id="MF_01201"/>
    </source>
</evidence>
<comment type="caution">
    <text evidence="6">The sequence shown here is derived from an EMBL/GenBank/DDBJ whole genome shotgun (WGS) entry which is preliminary data.</text>
</comment>
<evidence type="ECO:0000256" key="2">
    <source>
        <dbReference type="ARBA" id="ARBA00022898"/>
    </source>
</evidence>
<dbReference type="EC" id="5.1.1.1" evidence="4"/>
<comment type="function">
    <text evidence="4">Catalyzes the interconversion of L-alanine and D-alanine. May also act on other amino acids.</text>
</comment>
<accession>A0ABP5SJE5</accession>
<dbReference type="InterPro" id="IPR011079">
    <property type="entry name" value="Ala_racemase_C"/>
</dbReference>
<feature type="modified residue" description="N6-(pyridoxal phosphate)lysine" evidence="4">
    <location>
        <position position="79"/>
    </location>
</feature>
<dbReference type="Gene3D" id="2.40.37.10">
    <property type="entry name" value="Lyase, Ornithine Decarboxylase, Chain A, domain 1"/>
    <property type="match status" value="1"/>
</dbReference>
<dbReference type="CDD" id="cd00430">
    <property type="entry name" value="PLPDE_III_AR"/>
    <property type="match status" value="1"/>
</dbReference>
<comment type="pathway">
    <text evidence="4">Amino-acid biosynthesis; D-alanine biosynthesis; D-alanine from L-alanine: step 1/1.</text>
</comment>
<dbReference type="InterPro" id="IPR009006">
    <property type="entry name" value="Ala_racemase/Decarboxylase_C"/>
</dbReference>
<keyword evidence="7" id="KW-1185">Reference proteome</keyword>
<evidence type="ECO:0000259" key="5">
    <source>
        <dbReference type="SMART" id="SM01005"/>
    </source>
</evidence>
<dbReference type="Pfam" id="PF01168">
    <property type="entry name" value="Ala_racemase_N"/>
    <property type="match status" value="1"/>
</dbReference>
<dbReference type="PRINTS" id="PR00992">
    <property type="entry name" value="ALARACEMASE"/>
</dbReference>
<proteinExistence type="inferred from homology"/>
<dbReference type="Gene3D" id="3.20.20.10">
    <property type="entry name" value="Alanine racemase"/>
    <property type="match status" value="1"/>
</dbReference>
<dbReference type="PANTHER" id="PTHR30511:SF0">
    <property type="entry name" value="ALANINE RACEMASE, CATABOLIC-RELATED"/>
    <property type="match status" value="1"/>
</dbReference>
<name>A0ABP5SJE5_9ACTN</name>
<organism evidence="6 7">
    <name type="scientific">Glycomyces rutgersensis</name>
    <dbReference type="NCBI Taxonomy" id="58115"/>
    <lineage>
        <taxon>Bacteria</taxon>
        <taxon>Bacillati</taxon>
        <taxon>Actinomycetota</taxon>
        <taxon>Actinomycetes</taxon>
        <taxon>Glycomycetales</taxon>
        <taxon>Glycomycetaceae</taxon>
        <taxon>Glycomyces</taxon>
    </lineage>
</organism>
<dbReference type="InterPro" id="IPR029066">
    <property type="entry name" value="PLP-binding_barrel"/>
</dbReference>
<feature type="active site" description="Proton acceptor; specific for D-alanine" evidence="4">
    <location>
        <position position="79"/>
    </location>
</feature>
<dbReference type="SUPFAM" id="SSF50621">
    <property type="entry name" value="Alanine racemase C-terminal domain-like"/>
    <property type="match status" value="1"/>
</dbReference>
<dbReference type="SMART" id="SM01005">
    <property type="entry name" value="Ala_racemase_C"/>
    <property type="match status" value="1"/>
</dbReference>
<gene>
    <name evidence="6" type="primary">alr</name>
    <name evidence="6" type="ORF">GCM10010403_25660</name>
</gene>
<evidence type="ECO:0000256" key="1">
    <source>
        <dbReference type="ARBA" id="ARBA00001933"/>
    </source>
</evidence>
<evidence type="ECO:0000313" key="6">
    <source>
        <dbReference type="EMBL" id="GAA2332649.1"/>
    </source>
</evidence>
<evidence type="ECO:0000313" key="7">
    <source>
        <dbReference type="Proteomes" id="UP001501584"/>
    </source>
</evidence>
<dbReference type="InterPro" id="IPR000821">
    <property type="entry name" value="Ala_racemase"/>
</dbReference>
<dbReference type="InterPro" id="IPR001608">
    <property type="entry name" value="Ala_racemase_N"/>
</dbReference>
<dbReference type="SUPFAM" id="SSF51419">
    <property type="entry name" value="PLP-binding barrel"/>
    <property type="match status" value="1"/>
</dbReference>
<dbReference type="Proteomes" id="UP001501584">
    <property type="component" value="Unassembled WGS sequence"/>
</dbReference>
<dbReference type="NCBIfam" id="TIGR00492">
    <property type="entry name" value="alr"/>
    <property type="match status" value="1"/>
</dbReference>
<feature type="binding site" evidence="4">
    <location>
        <position position="180"/>
    </location>
    <ligand>
        <name>substrate</name>
    </ligand>
</feature>
<dbReference type="Pfam" id="PF00842">
    <property type="entry name" value="Ala_racemase_C"/>
    <property type="match status" value="1"/>
</dbReference>
<comment type="cofactor">
    <cofactor evidence="1 4">
        <name>pyridoxal 5'-phosphate</name>
        <dbReference type="ChEBI" id="CHEBI:597326"/>
    </cofactor>
</comment>
<reference evidence="7" key="1">
    <citation type="journal article" date="2019" name="Int. J. Syst. Evol. Microbiol.">
        <title>The Global Catalogue of Microorganisms (GCM) 10K type strain sequencing project: providing services to taxonomists for standard genome sequencing and annotation.</title>
        <authorList>
            <consortium name="The Broad Institute Genomics Platform"/>
            <consortium name="The Broad Institute Genome Sequencing Center for Infectious Disease"/>
            <person name="Wu L."/>
            <person name="Ma J."/>
        </authorList>
    </citation>
    <scope>NUCLEOTIDE SEQUENCE [LARGE SCALE GENOMIC DNA]</scope>
    <source>
        <strain evidence="7">JCM 6238</strain>
    </source>
</reference>
<protein>
    <recommendedName>
        <fullName evidence="4">Alanine racemase</fullName>
        <ecNumber evidence="4">5.1.1.1</ecNumber>
    </recommendedName>
</protein>
<comment type="catalytic activity">
    <reaction evidence="4">
        <text>L-alanine = D-alanine</text>
        <dbReference type="Rhea" id="RHEA:20249"/>
        <dbReference type="ChEBI" id="CHEBI:57416"/>
        <dbReference type="ChEBI" id="CHEBI:57972"/>
        <dbReference type="EC" id="5.1.1.1"/>
    </reaction>
</comment>
<feature type="domain" description="Alanine racemase C-terminal" evidence="5">
    <location>
        <begin position="289"/>
        <end position="415"/>
    </location>
</feature>
<sequence length="429" mass="45134">MPCARSATRGGAAASACQGRARRARTLAYVAIDNYRVLTEPEFGTMSGLAKASADWRRLAHNVETLAAVAGVPLLAMVKADAYGHGMVPAGRVAVEAGAASLGVVTLREAWRLKRLPDLADTTVMAFFFSPDQPGLAEVVDAGVELGVSSLAQLDAVAAAADKAGRPARIHLKGDTGMARGGVAAHEWEFAAEAAAKHQAAGSLVVVGAWSHMACADEIGHPANAEQKAAFGRFLEAVAASGLEPEVRHLANSAALISDPETRYDMVRPGIALYGYNPVPEFAIDLRPVIEVRSVVMSVKRVPAGSGISYGHTVHLERDTNVALVPLGYADGVPRAASGRAEVYLAGKRRRVLGRICMDQFMVDCGDDVVKPGEPVVLIGAGEQHPDADDWSAWAGTIPNDVLTAIGSRVPRLWNRGLEPRDSSHHDGA</sequence>
<evidence type="ECO:0000256" key="3">
    <source>
        <dbReference type="ARBA" id="ARBA00023235"/>
    </source>
</evidence>
<keyword evidence="2 4" id="KW-0663">Pyridoxal phosphate</keyword>
<keyword evidence="3 4" id="KW-0413">Isomerase</keyword>
<feature type="binding site" evidence="4">
    <location>
        <position position="358"/>
    </location>
    <ligand>
        <name>substrate</name>
    </ligand>
</feature>
<dbReference type="PANTHER" id="PTHR30511">
    <property type="entry name" value="ALANINE RACEMASE"/>
    <property type="match status" value="1"/>
</dbReference>
<feature type="active site" description="Proton acceptor; specific for L-alanine" evidence="4">
    <location>
        <position position="310"/>
    </location>
</feature>
<comment type="similarity">
    <text evidence="4">Belongs to the alanine racemase family.</text>
</comment>